<protein>
    <submittedName>
        <fullName evidence="1">Uncharacterized protein</fullName>
    </submittedName>
</protein>
<evidence type="ECO:0000313" key="1">
    <source>
        <dbReference type="EMBL" id="MFG1373868.1"/>
    </source>
</evidence>
<proteinExistence type="predicted"/>
<sequence>MARTASQDKVRFAVEGPDGRYSTAWAAWSHGETVYIAGRSIGGFLKASFHPEGGYRFGFTREFHERPEKPIRGSAPRSLVVWPRPVTGPNEIWQIASICFPVRHLHSSPPVSTAKKQYVVFQASAADGAVFVGFFLSRVSVEAVESAFKQVGKIPIGQWLLADGHAITMAVWETPFDPRAIDELSGIGTRFFRPLSAEPIPSSREALKNLTLLACNEPSADIPLQLLEVGGISIDVSR</sequence>
<dbReference type="EMBL" id="JBAFVH010000009">
    <property type="protein sequence ID" value="MFG1373868.1"/>
    <property type="molecule type" value="Genomic_DNA"/>
</dbReference>
<keyword evidence="2" id="KW-1185">Reference proteome</keyword>
<name>A0ABW6ZZ07_9HYPH</name>
<reference evidence="1 2" key="1">
    <citation type="submission" date="2024-02" db="EMBL/GenBank/DDBJ databases">
        <title>Expansion and revision of Xanthobacter and proposal of Roseixanthobacter gen. nov.</title>
        <authorList>
            <person name="Soltysiak M.P.M."/>
            <person name="Jalihal A."/>
            <person name="Ory A."/>
            <person name="Chrisophersen C."/>
            <person name="Lee A.D."/>
            <person name="Boulton J."/>
            <person name="Springer M."/>
        </authorList>
    </citation>
    <scope>NUCLEOTIDE SEQUENCE [LARGE SCALE GENOMIC DNA]</scope>
    <source>
        <strain evidence="1 2">23A</strain>
    </source>
</reference>
<gene>
    <name evidence="1" type="ORF">V5F32_16960</name>
</gene>
<comment type="caution">
    <text evidence="1">The sequence shown here is derived from an EMBL/GenBank/DDBJ whole genome shotgun (WGS) entry which is preliminary data.</text>
</comment>
<organism evidence="1 2">
    <name type="scientific">Xanthobacter oligotrophicus</name>
    <dbReference type="NCBI Taxonomy" id="2607286"/>
    <lineage>
        <taxon>Bacteria</taxon>
        <taxon>Pseudomonadati</taxon>
        <taxon>Pseudomonadota</taxon>
        <taxon>Alphaproteobacteria</taxon>
        <taxon>Hyphomicrobiales</taxon>
        <taxon>Xanthobacteraceae</taxon>
        <taxon>Xanthobacter</taxon>
    </lineage>
</organism>
<dbReference type="RefSeq" id="WP_393993559.1">
    <property type="nucleotide sequence ID" value="NZ_JBAFVH010000009.1"/>
</dbReference>
<dbReference type="Proteomes" id="UP001604002">
    <property type="component" value="Unassembled WGS sequence"/>
</dbReference>
<accession>A0ABW6ZZ07</accession>
<evidence type="ECO:0000313" key="2">
    <source>
        <dbReference type="Proteomes" id="UP001604002"/>
    </source>
</evidence>